<evidence type="ECO:0000313" key="2">
    <source>
        <dbReference type="Proteomes" id="UP000091857"/>
    </source>
</evidence>
<name>A0ACB7HQ00_MANES</name>
<organism evidence="1 2">
    <name type="scientific">Manihot esculenta</name>
    <name type="common">Cassava</name>
    <name type="synonym">Jatropha manihot</name>
    <dbReference type="NCBI Taxonomy" id="3983"/>
    <lineage>
        <taxon>Eukaryota</taxon>
        <taxon>Viridiplantae</taxon>
        <taxon>Streptophyta</taxon>
        <taxon>Embryophyta</taxon>
        <taxon>Tracheophyta</taxon>
        <taxon>Spermatophyta</taxon>
        <taxon>Magnoliopsida</taxon>
        <taxon>eudicotyledons</taxon>
        <taxon>Gunneridae</taxon>
        <taxon>Pentapetalae</taxon>
        <taxon>rosids</taxon>
        <taxon>fabids</taxon>
        <taxon>Malpighiales</taxon>
        <taxon>Euphorbiaceae</taxon>
        <taxon>Crotonoideae</taxon>
        <taxon>Manihoteae</taxon>
        <taxon>Manihot</taxon>
    </lineage>
</organism>
<protein>
    <submittedName>
        <fullName evidence="1">Uncharacterized protein</fullName>
    </submittedName>
</protein>
<dbReference type="EMBL" id="CM004391">
    <property type="protein sequence ID" value="KAG8654360.1"/>
    <property type="molecule type" value="Genomic_DNA"/>
</dbReference>
<sequence length="141" mass="15121">MSKFLIKLPANSRAAKENHIKLNNNATVFVRLIHLSFIIMSIYIHIPTLFGAWRSLPTYTNTSINMVRQWKEATTVGGDGDGISYSCLMLVLWVGLLTLSIVSAIIFSCAQGMSKENKSAEVDETLYGGGCGAGCGAACGG</sequence>
<proteinExistence type="predicted"/>
<evidence type="ECO:0000313" key="1">
    <source>
        <dbReference type="EMBL" id="KAG8654360.1"/>
    </source>
</evidence>
<dbReference type="Proteomes" id="UP000091857">
    <property type="component" value="Chromosome 5"/>
</dbReference>
<gene>
    <name evidence="1" type="ORF">MANES_05G132900v8</name>
</gene>
<reference evidence="2" key="1">
    <citation type="journal article" date="2016" name="Nat. Biotechnol.">
        <title>Sequencing wild and cultivated cassava and related species reveals extensive interspecific hybridization and genetic diversity.</title>
        <authorList>
            <person name="Bredeson J.V."/>
            <person name="Lyons J.B."/>
            <person name="Prochnik S.E."/>
            <person name="Wu G.A."/>
            <person name="Ha C.M."/>
            <person name="Edsinger-Gonzales E."/>
            <person name="Grimwood J."/>
            <person name="Schmutz J."/>
            <person name="Rabbi I.Y."/>
            <person name="Egesi C."/>
            <person name="Nauluvula P."/>
            <person name="Lebot V."/>
            <person name="Ndunguru J."/>
            <person name="Mkamilo G."/>
            <person name="Bart R.S."/>
            <person name="Setter T.L."/>
            <person name="Gleadow R.M."/>
            <person name="Kulakow P."/>
            <person name="Ferguson M.E."/>
            <person name="Rounsley S."/>
            <person name="Rokhsar D.S."/>
        </authorList>
    </citation>
    <scope>NUCLEOTIDE SEQUENCE [LARGE SCALE GENOMIC DNA]</scope>
    <source>
        <strain evidence="2">cv. AM560-2</strain>
    </source>
</reference>
<accession>A0ACB7HQ00</accession>
<comment type="caution">
    <text evidence="1">The sequence shown here is derived from an EMBL/GenBank/DDBJ whole genome shotgun (WGS) entry which is preliminary data.</text>
</comment>
<keyword evidence="2" id="KW-1185">Reference proteome</keyword>